<gene>
    <name evidence="1" type="ORF">SAMN02745138_01782</name>
</gene>
<proteinExistence type="predicted"/>
<dbReference type="EMBL" id="FRAH01000028">
    <property type="protein sequence ID" value="SHK47029.1"/>
    <property type="molecule type" value="Genomic_DNA"/>
</dbReference>
<protein>
    <submittedName>
        <fullName evidence="1">Uncharacterized protein</fullName>
    </submittedName>
</protein>
<name>A0A1M6SQW0_9FIRM</name>
<sequence length="1562" mass="184528">MKTSARSIAQTTKYRTPSVWNPLAAVRHREESWFYFPEPSMVFKKEEEGEEQDNQMFSLLFQLLNYDFSSKNQYFLKLEMQPLLQDLKVMIAHGPREEKTILEKMHQMLQEILRLKEVRENSTIWLNYVESLKQEANVLLEQLVQKQSVQHSSVHMSQNAVYQLRNWDIQPLTQIQTNVSQKITAYENRLHKPLDSFQKPLFSEHWKNDVHLLHTIYESMSMEEKESFLQEISVTETEFLSVQNMTREQWEMFLTKTLPLISSYVTKQEENKRLVETKDVLTFMTNLTEVQWKQLKMTLTQNVHAEYENLHSYFNKVENQTQATSYENWMQEKQDFVSYIKNNQYTSLFKTFLSSTDILNDEVLLKEREKVLEMHDTPAVKETTEKLTNWIFQITKNQQQVIKNIFEVPEENYGVPHLDSVQIKPSEKQQILTEEIQKIQKYIQNNNIPAVESVEQKTQNRFASENQMITHRQQITSNMLSMGHWRQDIQQFYQMYRSMETAEKETFLHELSLTETELVSVQEMTQKQWEVFLTNTLPLITTFVKKQKSMLETKEKLNEKDVLRQLEVFVETQQQKSDFTWTQNQYTNLRNLRTLFNFERQEVNSIFRNEKKNAFTLSQYGRKLEEILLEPMGLRLKNGSILENRQIYRFGKTIDTLTTSNWKQNVKQFANVYQSMEKEEKESFLQELSMTDLEIRSIQTMSKGQREVFLTNTMPLVSSFIEKQEELQATKQTIHQKELLHQLKELKNIQEQNLKLISMQQEQYNTRDFRSFSMTTNVASSNLFQKHRSENHQISLLQKVSGTVATERWQRELRAFYHIYESMGTEEKNHFLAELSMTETEMLSVRKMTKEQWEVFLTNTKPLIASYVKEQEEIQKIQNKKQESELLRYVKELTETQWQDLKSLLLSEEDIHVQNLRSYFKETQQENLLSVENWIREKQAFVDYVQNHQYITLLRSALTAIENKKQEKIFFQGKEEKTYSESVLHETTERLGEWISYLTENQWQEIKNILVENNENVFIKPILEVMEQHKSANAEPVFSAEKRGLISYLTEHTDSSVKIIHLLQSKESLKNSMEDWITLPMEEKTEGTDVIDQENLYTFTDEQIQNTSDSLTEWLSYLTENQWQEVKSVLTIHQNEAYILPLLEMVRHQKPFEMEPVFSAEKRGAMTFINQNKHVSTELVKILIHQKEIEKNLSEWIDLTPWKKAQESAYKTWTEIPVSMEETTTNSIHLLTKFISVLTESQWKELQETAATHQQYPHLQPILTLSKTQETYHSFEAEKKIWIDHITENQSATAEFLNLVQENQKVNMIFQNLQQKAGAASHSVQEKSSSTQISLQIPEEKRMVENIILQRMTHWLQQTIAKQESSPVQKLKTDEIGQNMPMEHQTVFHHSMSILQKRNPSERNIAAANQTSNLQNSIVNNGSLLQTIHHFSGVMNQDIPENALLQPDSYGIAQMVVVKKNQGNAMVQTPPKIPEVVLEAKKAMQAEVHDIITKKRSQNEEQADNKTVLELMRRLDVQQKEIDKIRSTQKQMLNITDISIVTEKIMNQMQSQLRLEKMRRGL</sequence>
<organism evidence="1 2">
    <name type="scientific">Anaerotignum lactatifermentans DSM 14214</name>
    <dbReference type="NCBI Taxonomy" id="1121323"/>
    <lineage>
        <taxon>Bacteria</taxon>
        <taxon>Bacillati</taxon>
        <taxon>Bacillota</taxon>
        <taxon>Clostridia</taxon>
        <taxon>Lachnospirales</taxon>
        <taxon>Anaerotignaceae</taxon>
        <taxon>Anaerotignum</taxon>
    </lineage>
</organism>
<dbReference type="RefSeq" id="WP_072851032.1">
    <property type="nucleotide sequence ID" value="NZ_FRAH01000028.1"/>
</dbReference>
<evidence type="ECO:0000313" key="2">
    <source>
        <dbReference type="Proteomes" id="UP000183975"/>
    </source>
</evidence>
<dbReference type="Proteomes" id="UP000183975">
    <property type="component" value="Unassembled WGS sequence"/>
</dbReference>
<keyword evidence="2" id="KW-1185">Reference proteome</keyword>
<accession>A0A1M6SQW0</accession>
<reference evidence="1 2" key="1">
    <citation type="submission" date="2016-11" db="EMBL/GenBank/DDBJ databases">
        <authorList>
            <person name="Jaros S."/>
            <person name="Januszkiewicz K."/>
            <person name="Wedrychowicz H."/>
        </authorList>
    </citation>
    <scope>NUCLEOTIDE SEQUENCE [LARGE SCALE GENOMIC DNA]</scope>
    <source>
        <strain evidence="1 2">DSM 14214</strain>
    </source>
</reference>
<evidence type="ECO:0000313" key="1">
    <source>
        <dbReference type="EMBL" id="SHK47029.1"/>
    </source>
</evidence>